<gene>
    <name evidence="1" type="ORF">Hgul01_03059</name>
</gene>
<dbReference type="Proteomes" id="UP001428290">
    <property type="component" value="Unassembled WGS sequence"/>
</dbReference>
<reference evidence="1 2" key="1">
    <citation type="submission" date="2024-02" db="EMBL/GenBank/DDBJ databases">
        <title>Herpetosiphon gulosus NBRC 112829.</title>
        <authorList>
            <person name="Ichikawa N."/>
            <person name="Katano-Makiyama Y."/>
            <person name="Hidaka K."/>
        </authorList>
    </citation>
    <scope>NUCLEOTIDE SEQUENCE [LARGE SCALE GENOMIC DNA]</scope>
    <source>
        <strain evidence="1 2">NBRC 112829</strain>
    </source>
</reference>
<comment type="caution">
    <text evidence="1">The sequence shown here is derived from an EMBL/GenBank/DDBJ whole genome shotgun (WGS) entry which is preliminary data.</text>
</comment>
<evidence type="ECO:0000313" key="1">
    <source>
        <dbReference type="EMBL" id="GAA5529253.1"/>
    </source>
</evidence>
<organism evidence="1 2">
    <name type="scientific">Herpetosiphon gulosus</name>
    <dbReference type="NCBI Taxonomy" id="1973496"/>
    <lineage>
        <taxon>Bacteria</taxon>
        <taxon>Bacillati</taxon>
        <taxon>Chloroflexota</taxon>
        <taxon>Chloroflexia</taxon>
        <taxon>Herpetosiphonales</taxon>
        <taxon>Herpetosiphonaceae</taxon>
        <taxon>Herpetosiphon</taxon>
    </lineage>
</organism>
<proteinExistence type="predicted"/>
<name>A0ABP9X3U9_9CHLR</name>
<dbReference type="EMBL" id="BAABRU010000010">
    <property type="protein sequence ID" value="GAA5529253.1"/>
    <property type="molecule type" value="Genomic_DNA"/>
</dbReference>
<accession>A0ABP9X3U9</accession>
<sequence>MSRRKVRLFFCLLLVAVLGVHGLQRRQVIVAAAPMVFDQYAPPQTHSFYVPNAPAIIGWPSAKALFYAAGRPYPTDVPEAYFDPSFNLTMLRLRSSIIASAKRHNRQAITKLTDDQFAVLIAAQLYFEYNSALATRGSFGRAVTPVYQEAQGVANSLGLGNFSVWPANLRPSVGLSLLNGEMPYVNSLNEPTNRPIPIAIFGSSLQDRMQRYSDWKPSETEVAAEISDPFLAVEYLAANFEVASYRAEHDWVTVNWMTFVAWHNQGLVSPGHISNNAQLANVLPTFERYIPGAIALIYTPPDFVPGIVRQPIAK</sequence>
<protein>
    <submittedName>
        <fullName evidence="1">Uncharacterized protein</fullName>
    </submittedName>
</protein>
<keyword evidence="2" id="KW-1185">Reference proteome</keyword>
<dbReference type="RefSeq" id="WP_345722867.1">
    <property type="nucleotide sequence ID" value="NZ_BAABRU010000010.1"/>
</dbReference>
<evidence type="ECO:0000313" key="2">
    <source>
        <dbReference type="Proteomes" id="UP001428290"/>
    </source>
</evidence>